<feature type="compositionally biased region" description="Polar residues" evidence="1">
    <location>
        <begin position="83"/>
        <end position="96"/>
    </location>
</feature>
<feature type="region of interest" description="Disordered" evidence="1">
    <location>
        <begin position="182"/>
        <end position="208"/>
    </location>
</feature>
<evidence type="ECO:0000313" key="3">
    <source>
        <dbReference type="Proteomes" id="UP001219355"/>
    </source>
</evidence>
<feature type="region of interest" description="Disordered" evidence="1">
    <location>
        <begin position="45"/>
        <end position="104"/>
    </location>
</feature>
<evidence type="ECO:0000256" key="1">
    <source>
        <dbReference type="SAM" id="MobiDB-lite"/>
    </source>
</evidence>
<reference evidence="2" key="1">
    <citation type="submission" date="2023-03" db="EMBL/GenBank/DDBJ databases">
        <title>Emydomyces testavorans Genome Sequence.</title>
        <authorList>
            <person name="Hoyer L."/>
        </authorList>
    </citation>
    <scope>NUCLEOTIDE SEQUENCE</scope>
    <source>
        <strain evidence="2">16-2883</strain>
    </source>
</reference>
<dbReference type="EMBL" id="CP120628">
    <property type="protein sequence ID" value="WEW57041.1"/>
    <property type="molecule type" value="Genomic_DNA"/>
</dbReference>
<organism evidence="2 3">
    <name type="scientific">Emydomyces testavorans</name>
    <dbReference type="NCBI Taxonomy" id="2070801"/>
    <lineage>
        <taxon>Eukaryota</taxon>
        <taxon>Fungi</taxon>
        <taxon>Dikarya</taxon>
        <taxon>Ascomycota</taxon>
        <taxon>Pezizomycotina</taxon>
        <taxon>Eurotiomycetes</taxon>
        <taxon>Eurotiomycetidae</taxon>
        <taxon>Onygenales</taxon>
        <taxon>Nannizziopsiaceae</taxon>
        <taxon>Emydomyces</taxon>
    </lineage>
</organism>
<name>A0AAF0IHV2_9EURO</name>
<dbReference type="Proteomes" id="UP001219355">
    <property type="component" value="Chromosome 2"/>
</dbReference>
<dbReference type="AlphaFoldDB" id="A0AAF0IHV2"/>
<feature type="compositionally biased region" description="Polar residues" evidence="1">
    <location>
        <begin position="152"/>
        <end position="162"/>
    </location>
</feature>
<gene>
    <name evidence="2" type="ORF">PRK78_002500</name>
</gene>
<feature type="region of interest" description="Disordered" evidence="1">
    <location>
        <begin position="146"/>
        <end position="170"/>
    </location>
</feature>
<keyword evidence="3" id="KW-1185">Reference proteome</keyword>
<accession>A0AAF0IHV2</accession>
<proteinExistence type="predicted"/>
<protein>
    <submittedName>
        <fullName evidence="2">Uncharacterized protein</fullName>
    </submittedName>
</protein>
<feature type="compositionally biased region" description="Basic and acidic residues" evidence="1">
    <location>
        <begin position="65"/>
        <end position="77"/>
    </location>
</feature>
<sequence>MSYTLGQLKAALKIVHKEKLGQKRRWTKFLEGYLRTRTSRFQLTTGTDQDASSNFKSKVKKKVSKNKEVQSDKESPKRPKGAQESSNEDFMQSPTSGHEPGNPQQEERYFLRSRSDVGVLDNSDNVLGENFRELCQSRADNDVRFSDRSHSHNVTTSETSFPKFTPSPDRTAEQFEIGAQVPNVESDGKHHATVPEGRHNHAPRSLPQNQAPELRRGAVPECDHKTKPLIYSTIIPNLSTVRNKTRHRPGPSLKIISTSFAHPIDFAYSPPADGSSPCHWCYDFTYGLLGFEPLQIRVEERPNGGGYVEVEDGHTLRGKEPSRMCTGCATERLSVIGCASHILHPITGLDERNFDFDRAIRTLFPDLRTGRCVQTNPWCALCISPAFYRCASHSRGCGLVLCGNCARRINAHGGGLSQLVVDELRASNVNLRADAEFLLPEGELYRRFDTVG</sequence>
<evidence type="ECO:0000313" key="2">
    <source>
        <dbReference type="EMBL" id="WEW57041.1"/>
    </source>
</evidence>